<evidence type="ECO:0000256" key="10">
    <source>
        <dbReference type="ARBA" id="ARBA00022837"/>
    </source>
</evidence>
<dbReference type="InterPro" id="IPR049872">
    <property type="entry name" value="NMDA1-like_ligand-bd"/>
</dbReference>
<dbReference type="FunFam" id="3.40.190.10:FF:000010">
    <property type="entry name" value="glutamate receptor ionotropic, NMDA 1 isoform X1"/>
    <property type="match status" value="1"/>
</dbReference>
<keyword evidence="15 26" id="KW-0472">Membrane</keyword>
<dbReference type="InterPro" id="IPR001320">
    <property type="entry name" value="Iontro_rcpt_C"/>
</dbReference>
<dbReference type="Proteomes" id="UP000729913">
    <property type="component" value="Unassembled WGS sequence"/>
</dbReference>
<dbReference type="SMART" id="SM00918">
    <property type="entry name" value="Lig_chan-Glu_bd"/>
    <property type="match status" value="1"/>
</dbReference>
<dbReference type="PANTHER" id="PTHR18966">
    <property type="entry name" value="IONOTROPIC GLUTAMATE RECEPTOR"/>
    <property type="match status" value="1"/>
</dbReference>
<keyword evidence="17" id="KW-0675">Receptor</keyword>
<evidence type="ECO:0000256" key="19">
    <source>
        <dbReference type="ARBA" id="ARBA00023257"/>
    </source>
</evidence>
<sequence length="866" mass="97311">MVSQFLFRECAASDWINEHTESLSASHLDCGSPRGLINPNFSIDAIPNNPSNYKIGGVFSLRTSQFHFNETIKNLNFDLQYVNRGVVFYHTVMTMDSNPIRTALSVCKTLISERVYAVVISHPLVGDLSPAAVSYTAGFYHIPVIGISSRESAFSDKNIHVSFLRTVPPYSHQAEVWVEMLKYFSYTKVIFIHSSDTDGRALLGRFQTTSQSLEDDVEIKVETVIEFEPGLESFTSQLRGIRDAQARVCLMYANTKDAKVIFRDLATMNMTGSGYVWIVTEQSLEAENAPEEAPKDCDNSGAIWETGKDLFGFIRKQVLEKGATGRVAFDDNGDRIYSEYDIETRKMILRLNETSILWPGRQTVKPEGLMIPTHLKVLTIPEKPFVYVRVIQEEECLPDEVPCPHYDNSTVNKTTLYCCKGYCIELLKALAKTINFTYDLALSPDGQFGHYVINDLSVGNKKVWTGLIGELVYERADMIVAPLTINPERAEFIEFSKPFKYQGITILEKKPSRSSTLVSFLQPFSNTLWILVMVSVHVVALALYLLDRFSPFGRFKLANADSTEEDALNLSSAVWFAWGVLLNSGIGEGTPRSFSARVLAVDMYFRRQVELSNMYRTMEANNYDTVEDAIHDVKIGKLMAFIWDSSRLEFEAAKDCELVTAGELFGRSGYGVGLQKGSPWTDAVTLAILDFHEAGFMETLDKEWILQGSVQQCEINDNTPNTLGLKNMAGVFILVAIGIVGGVGLIIIEVAYKKHQNKKQKRLDVARHMAEKWRRNVEKRKILRAQMMGPSTSQQRPSLHEPGTSSVSLSVDNAVASTSFIERTSPRSPGRAWPGDRDFRTRDRTRTEDIRLSPITYPVDISHLVV</sequence>
<evidence type="ECO:0000256" key="18">
    <source>
        <dbReference type="ARBA" id="ARBA00023180"/>
    </source>
</evidence>
<dbReference type="Pfam" id="PF00060">
    <property type="entry name" value="Lig_chan"/>
    <property type="match status" value="1"/>
</dbReference>
<evidence type="ECO:0000256" key="11">
    <source>
        <dbReference type="ARBA" id="ARBA00022842"/>
    </source>
</evidence>
<dbReference type="FunFam" id="3.40.50.2300:FF:000025">
    <property type="entry name" value="glutamate receptor ionotropic, NMDA 1 isoform X1"/>
    <property type="match status" value="1"/>
</dbReference>
<keyword evidence="11" id="KW-0460">Magnesium</keyword>
<dbReference type="OrthoDB" id="5984008at2759"/>
<evidence type="ECO:0000256" key="2">
    <source>
        <dbReference type="ARBA" id="ARBA00008685"/>
    </source>
</evidence>
<dbReference type="AlphaFoldDB" id="A0A8J5R256"/>
<dbReference type="EMBL" id="JAAOIC020000060">
    <property type="protein sequence ID" value="KAG8035489.1"/>
    <property type="molecule type" value="Genomic_DNA"/>
</dbReference>
<evidence type="ECO:0000256" key="26">
    <source>
        <dbReference type="SAM" id="Phobius"/>
    </source>
</evidence>
<keyword evidence="10" id="KW-0106">Calcium</keyword>
<keyword evidence="19" id="KW-0628">Postsynaptic cell membrane</keyword>
<reference evidence="29" key="1">
    <citation type="submission" date="2020-03" db="EMBL/GenBank/DDBJ databases">
        <authorList>
            <person name="Chebbi M.A."/>
            <person name="Drezen J.M."/>
        </authorList>
    </citation>
    <scope>NUCLEOTIDE SEQUENCE</scope>
    <source>
        <tissue evidence="29">Whole body</tissue>
    </source>
</reference>
<evidence type="ECO:0000256" key="8">
    <source>
        <dbReference type="ARBA" id="ARBA00022692"/>
    </source>
</evidence>
<dbReference type="FunFam" id="3.40.190.10:FF:000177">
    <property type="entry name" value="Glutamate [NMDA] receptor subunit 1"/>
    <property type="match status" value="1"/>
</dbReference>
<dbReference type="GO" id="GO:0035235">
    <property type="term" value="P:ionotropic glutamate receptor signaling pathway"/>
    <property type="evidence" value="ECO:0007669"/>
    <property type="project" value="UniProtKB-ARBA"/>
</dbReference>
<organism evidence="29 30">
    <name type="scientific">Cotesia typhae</name>
    <dbReference type="NCBI Taxonomy" id="2053667"/>
    <lineage>
        <taxon>Eukaryota</taxon>
        <taxon>Metazoa</taxon>
        <taxon>Ecdysozoa</taxon>
        <taxon>Arthropoda</taxon>
        <taxon>Hexapoda</taxon>
        <taxon>Insecta</taxon>
        <taxon>Pterygota</taxon>
        <taxon>Neoptera</taxon>
        <taxon>Endopterygota</taxon>
        <taxon>Hymenoptera</taxon>
        <taxon>Apocrita</taxon>
        <taxon>Ichneumonoidea</taxon>
        <taxon>Braconidae</taxon>
        <taxon>Microgastrinae</taxon>
        <taxon>Cotesia</taxon>
    </lineage>
</organism>
<evidence type="ECO:0000256" key="25">
    <source>
        <dbReference type="SAM" id="MobiDB-lite"/>
    </source>
</evidence>
<evidence type="ECO:0000256" key="1">
    <source>
        <dbReference type="ARBA" id="ARBA00004651"/>
    </source>
</evidence>
<keyword evidence="13" id="KW-0770">Synapse</keyword>
<dbReference type="InterPro" id="IPR015683">
    <property type="entry name" value="Ionotropic_Glu_rcpt"/>
</dbReference>
<proteinExistence type="inferred from homology"/>
<keyword evidence="30" id="KW-1185">Reference proteome</keyword>
<keyword evidence="9" id="KW-0732">Signal</keyword>
<comment type="caution">
    <text evidence="29">The sequence shown here is derived from an EMBL/GenBank/DDBJ whole genome shotgun (WGS) entry which is preliminary data.</text>
</comment>
<evidence type="ECO:0000256" key="9">
    <source>
        <dbReference type="ARBA" id="ARBA00022729"/>
    </source>
</evidence>
<keyword evidence="6" id="KW-1003">Cell membrane</keyword>
<evidence type="ECO:0000256" key="14">
    <source>
        <dbReference type="ARBA" id="ARBA00023065"/>
    </source>
</evidence>
<keyword evidence="14" id="KW-0406">Ion transport</keyword>
<feature type="region of interest" description="Disordered" evidence="25">
    <location>
        <begin position="786"/>
        <end position="807"/>
    </location>
</feature>
<evidence type="ECO:0000256" key="15">
    <source>
        <dbReference type="ARBA" id="ARBA00023136"/>
    </source>
</evidence>
<evidence type="ECO:0000256" key="20">
    <source>
        <dbReference type="ARBA" id="ARBA00023286"/>
    </source>
</evidence>
<dbReference type="InterPro" id="IPR019594">
    <property type="entry name" value="Glu/Gly-bd"/>
</dbReference>
<feature type="domain" description="Ionotropic glutamate receptor C-terminal" evidence="27">
    <location>
        <begin position="398"/>
        <end position="707"/>
    </location>
</feature>
<dbReference type="Pfam" id="PF10562">
    <property type="entry name" value="CaM_bdg_C0"/>
    <property type="match status" value="1"/>
</dbReference>
<evidence type="ECO:0000256" key="21">
    <source>
        <dbReference type="ARBA" id="ARBA00023303"/>
    </source>
</evidence>
<comment type="subunit">
    <text evidence="3">Forms a heteromeric NMDA channel with Nmdar2.</text>
</comment>
<feature type="transmembrane region" description="Helical" evidence="26">
    <location>
        <begin position="728"/>
        <end position="752"/>
    </location>
</feature>
<comment type="similarity">
    <text evidence="2">Belongs to the glutamate-gated ion channel (TC 1.A.10.1) family.</text>
</comment>
<evidence type="ECO:0000256" key="4">
    <source>
        <dbReference type="ARBA" id="ARBA00015895"/>
    </source>
</evidence>
<dbReference type="GO" id="GO:0045211">
    <property type="term" value="C:postsynaptic membrane"/>
    <property type="evidence" value="ECO:0007669"/>
    <property type="project" value="UniProtKB-SubCell"/>
</dbReference>
<keyword evidence="5" id="KW-0813">Transport</keyword>
<feature type="compositionally biased region" description="Polar residues" evidence="25">
    <location>
        <begin position="789"/>
        <end position="807"/>
    </location>
</feature>
<dbReference type="GO" id="GO:0014069">
    <property type="term" value="C:postsynaptic density"/>
    <property type="evidence" value="ECO:0007669"/>
    <property type="project" value="UniProtKB-SubCell"/>
</dbReference>
<evidence type="ECO:0000256" key="16">
    <source>
        <dbReference type="ARBA" id="ARBA00023157"/>
    </source>
</evidence>
<keyword evidence="21" id="KW-0407">Ion channel</keyword>
<keyword evidence="18" id="KW-0325">Glycoprotein</keyword>
<dbReference type="InterPro" id="IPR001828">
    <property type="entry name" value="ANF_lig-bd_rcpt"/>
</dbReference>
<evidence type="ECO:0000256" key="23">
    <source>
        <dbReference type="ARBA" id="ARBA00034100"/>
    </source>
</evidence>
<evidence type="ECO:0000256" key="17">
    <source>
        <dbReference type="ARBA" id="ARBA00023170"/>
    </source>
</evidence>
<dbReference type="Pfam" id="PF01094">
    <property type="entry name" value="ANF_receptor"/>
    <property type="match status" value="1"/>
</dbReference>
<feature type="domain" description="Ionotropic glutamate receptor L-glutamate and glycine-binding" evidence="28">
    <location>
        <begin position="405"/>
        <end position="473"/>
    </location>
</feature>
<protein>
    <recommendedName>
        <fullName evidence="4">Glutamate [NMDA] receptor subunit 1</fullName>
    </recommendedName>
</protein>
<keyword evidence="20" id="KW-1071">Ligand-gated ion channel</keyword>
<dbReference type="SMART" id="SM00079">
    <property type="entry name" value="PBPe"/>
    <property type="match status" value="1"/>
</dbReference>
<keyword evidence="7" id="KW-0597">Phosphoprotein</keyword>
<evidence type="ECO:0000256" key="24">
    <source>
        <dbReference type="ARBA" id="ARBA00034105"/>
    </source>
</evidence>
<comment type="subcellular location">
    <subcellularLocation>
        <location evidence="1">Cell membrane</location>
        <topology evidence="1">Multi-pass membrane protein</topology>
    </subcellularLocation>
    <subcellularLocation>
        <location evidence="23">Postsynaptic cell membrane</location>
    </subcellularLocation>
    <subcellularLocation>
        <location evidence="24">Postsynaptic density</location>
    </subcellularLocation>
</comment>
<accession>A0A8J5R256</accession>
<evidence type="ECO:0000259" key="28">
    <source>
        <dbReference type="SMART" id="SM00918"/>
    </source>
</evidence>
<evidence type="ECO:0000256" key="7">
    <source>
        <dbReference type="ARBA" id="ARBA00022553"/>
    </source>
</evidence>
<dbReference type="InterPro" id="IPR018882">
    <property type="entry name" value="CaM-bd_C0_NMDA_rcpt_NR1"/>
</dbReference>
<gene>
    <name evidence="29" type="ORF">G9C98_006935</name>
</gene>
<keyword evidence="8 26" id="KW-0812">Transmembrane</keyword>
<dbReference type="Pfam" id="PF10613">
    <property type="entry name" value="Lig_chan-Glu_bd"/>
    <property type="match status" value="1"/>
</dbReference>
<evidence type="ECO:0000256" key="6">
    <source>
        <dbReference type="ARBA" id="ARBA00022475"/>
    </source>
</evidence>
<dbReference type="GO" id="GO:0015276">
    <property type="term" value="F:ligand-gated monoatomic ion channel activity"/>
    <property type="evidence" value="ECO:0007669"/>
    <property type="project" value="InterPro"/>
</dbReference>
<reference evidence="29" key="2">
    <citation type="submission" date="2021-04" db="EMBL/GenBank/DDBJ databases">
        <title>Genome-wide patterns of bracovirus chromosomal integration into multiple host tissues during parasitism.</title>
        <authorList>
            <person name="Chebbi M.A.C."/>
        </authorList>
    </citation>
    <scope>NUCLEOTIDE SEQUENCE</scope>
    <source>
        <tissue evidence="29">Whole body</tissue>
    </source>
</reference>
<dbReference type="GO" id="GO:0017146">
    <property type="term" value="C:NMDA selective glutamate receptor complex"/>
    <property type="evidence" value="ECO:0007669"/>
    <property type="project" value="UniProtKB-ARBA"/>
</dbReference>
<keyword evidence="12 26" id="KW-1133">Transmembrane helix</keyword>
<evidence type="ECO:0000256" key="3">
    <source>
        <dbReference type="ARBA" id="ARBA00011106"/>
    </source>
</evidence>
<evidence type="ECO:0000256" key="13">
    <source>
        <dbReference type="ARBA" id="ARBA00023018"/>
    </source>
</evidence>
<keyword evidence="16" id="KW-1015">Disulfide bond</keyword>
<name>A0A8J5R256_9HYME</name>
<evidence type="ECO:0000256" key="12">
    <source>
        <dbReference type="ARBA" id="ARBA00022989"/>
    </source>
</evidence>
<evidence type="ECO:0000313" key="30">
    <source>
        <dbReference type="Proteomes" id="UP000729913"/>
    </source>
</evidence>
<evidence type="ECO:0000259" key="27">
    <source>
        <dbReference type="SMART" id="SM00079"/>
    </source>
</evidence>
<comment type="function">
    <text evidence="22">NMDA receptor subtype of glutamate-gated ion channels with high calcium permeability and voltage-dependent sensitivity to magnesium. Mediated by glycine. This protein plays a key role in synaptic plasticity, synaptogenesis, excitotoxicity, memory acquisition and learning. It mediates neuronal functions in glutamate neurotransmission. Is involved in the cell surface targeting of NMDA receptors. Plays a role in associative learning and in long-term memory consolidation.</text>
</comment>
<feature type="transmembrane region" description="Helical" evidence="26">
    <location>
        <begin position="528"/>
        <end position="546"/>
    </location>
</feature>
<evidence type="ECO:0000256" key="22">
    <source>
        <dbReference type="ARBA" id="ARBA00024675"/>
    </source>
</evidence>
<evidence type="ECO:0000313" key="29">
    <source>
        <dbReference type="EMBL" id="KAG8035489.1"/>
    </source>
</evidence>
<feature type="region of interest" description="Disordered" evidence="25">
    <location>
        <begin position="819"/>
        <end position="840"/>
    </location>
</feature>
<dbReference type="CDD" id="cd13719">
    <property type="entry name" value="PBP2_iGluR_NMDA_Nr1"/>
    <property type="match status" value="1"/>
</dbReference>
<evidence type="ECO:0000256" key="5">
    <source>
        <dbReference type="ARBA" id="ARBA00022448"/>
    </source>
</evidence>